<dbReference type="EMBL" id="FOWW01000003">
    <property type="protein sequence ID" value="SFP83062.1"/>
    <property type="molecule type" value="Genomic_DNA"/>
</dbReference>
<feature type="region of interest" description="Disordered" evidence="1">
    <location>
        <begin position="680"/>
        <end position="707"/>
    </location>
</feature>
<feature type="region of interest" description="Disordered" evidence="1">
    <location>
        <begin position="126"/>
        <end position="150"/>
    </location>
</feature>
<keyword evidence="2" id="KW-0472">Membrane</keyword>
<organism evidence="4 5">
    <name type="scientific">Amycolatopsis arida</name>
    <dbReference type="NCBI Taxonomy" id="587909"/>
    <lineage>
        <taxon>Bacteria</taxon>
        <taxon>Bacillati</taxon>
        <taxon>Actinomycetota</taxon>
        <taxon>Actinomycetes</taxon>
        <taxon>Pseudonocardiales</taxon>
        <taxon>Pseudonocardiaceae</taxon>
        <taxon>Amycolatopsis</taxon>
    </lineage>
</organism>
<evidence type="ECO:0000256" key="2">
    <source>
        <dbReference type="SAM" id="Phobius"/>
    </source>
</evidence>
<dbReference type="Pfam" id="PF04294">
    <property type="entry name" value="VanW"/>
    <property type="match status" value="1"/>
</dbReference>
<evidence type="ECO:0000259" key="3">
    <source>
        <dbReference type="Pfam" id="PF12229"/>
    </source>
</evidence>
<dbReference type="STRING" id="587909.SAMN05421810_103546"/>
<gene>
    <name evidence="4" type="ORF">SAMN05421810_103546</name>
</gene>
<dbReference type="Proteomes" id="UP000198727">
    <property type="component" value="Unassembled WGS sequence"/>
</dbReference>
<keyword evidence="2" id="KW-0812">Transmembrane</keyword>
<dbReference type="PANTHER" id="PTHR35788:SF1">
    <property type="entry name" value="EXPORTED PROTEIN"/>
    <property type="match status" value="1"/>
</dbReference>
<proteinExistence type="predicted"/>
<feature type="domain" description="YoaR-like putative peptidoglycan binding" evidence="3">
    <location>
        <begin position="433"/>
        <end position="487"/>
    </location>
</feature>
<protein>
    <submittedName>
        <fullName evidence="4">Vancomycin resistance protein YoaR, contains peptidoglycan-binding and VanW domains</fullName>
    </submittedName>
</protein>
<feature type="compositionally biased region" description="Acidic residues" evidence="1">
    <location>
        <begin position="140"/>
        <end position="150"/>
    </location>
</feature>
<feature type="region of interest" description="Disordered" evidence="1">
    <location>
        <begin position="1"/>
        <end position="98"/>
    </location>
</feature>
<keyword evidence="2" id="KW-1133">Transmembrane helix</keyword>
<dbReference type="Pfam" id="PF12229">
    <property type="entry name" value="PG_binding_4"/>
    <property type="match status" value="1"/>
</dbReference>
<dbReference type="RefSeq" id="WP_243859428.1">
    <property type="nucleotide sequence ID" value="NZ_FOWW01000003.1"/>
</dbReference>
<feature type="transmembrane region" description="Helical" evidence="2">
    <location>
        <begin position="181"/>
        <end position="201"/>
    </location>
</feature>
<name>A0A1I5TJ22_9PSEU</name>
<evidence type="ECO:0000313" key="5">
    <source>
        <dbReference type="Proteomes" id="UP000198727"/>
    </source>
</evidence>
<evidence type="ECO:0000313" key="4">
    <source>
        <dbReference type="EMBL" id="SFP83062.1"/>
    </source>
</evidence>
<evidence type="ECO:0000256" key="1">
    <source>
        <dbReference type="SAM" id="MobiDB-lite"/>
    </source>
</evidence>
<dbReference type="PANTHER" id="PTHR35788">
    <property type="entry name" value="EXPORTED PROTEIN-RELATED"/>
    <property type="match status" value="1"/>
</dbReference>
<sequence length="742" mass="78560">MADEHDWPEQDSEPADQAAVTLHAQPPGTTDGLTPYSRDYPSAPDAPGGTADPGTENTAGTEAGPATAHTPGPVHGPALADIRGETSGPDTTRVPEVTVDPDHEDTVVIPDAVETSVVPAIPDADEMTAPGIEQPGIEQPDTEQADTEQADDPELVDELMAAGSGVAPPPATPTRRLRRGVGVALMIAGGTLALLAVLYTADLLLSVGRVPRGVTVAGVAVGGMKRADAEQTLRRELEPRLIEPVIIRGGDVTTQLDPVTAGLGLDWHGTVQRAGSQPLSPLTRLWSFFTTREVGVVTSTRWPMLTRAVHELAESRLNHPMTEGGIGFTTIPGTDGEVSAFAIEPRQAQELTDVEGAARRIDEEWLGAPVVELPLSTTPPKVTLAGVHAALDRIVRPAVAEPVVVHGDGTDGVLRPRDVANALRFAPAGDGGLQVKVEQSPLREALAPQLAETERKGVNAKVVFTGDRPTVEPSTEGRVIDWARTLAPFFEVATRAEARELPVVYATRQPEVTTEEAHALGIHEVVGEFTTTGMVGEVAHNVAVLAEQVTGTIVRPGDTFSLDGHTGPRTASQGYVVAPLHEDGTGPLVIGGGVGQFTTTLYNAMYFAGLKDAGHTEHPYYFDRYPVGRDARSLDEDGSRVDMAFTNDAPTGVAIQAFADGGSVTVRIWGTKRYRVESATGERSGFEPPPVRRGPPDNCRPSLGTPGFTTSDTRVLYDLESGAEVRRETRSVRYGPKPMLVC</sequence>
<dbReference type="InterPro" id="IPR052913">
    <property type="entry name" value="Glycopeptide_resist_protein"/>
</dbReference>
<accession>A0A1I5TJ22</accession>
<dbReference type="InterPro" id="IPR022029">
    <property type="entry name" value="YoaR-like_PG-bd"/>
</dbReference>
<dbReference type="InterPro" id="IPR007391">
    <property type="entry name" value="Vancomycin_resist_VanW"/>
</dbReference>
<reference evidence="5" key="1">
    <citation type="submission" date="2016-10" db="EMBL/GenBank/DDBJ databases">
        <authorList>
            <person name="Varghese N."/>
            <person name="Submissions S."/>
        </authorList>
    </citation>
    <scope>NUCLEOTIDE SEQUENCE [LARGE SCALE GENOMIC DNA]</scope>
    <source>
        <strain evidence="5">CGMCC 4.5579</strain>
    </source>
</reference>
<keyword evidence="5" id="KW-1185">Reference proteome</keyword>
<dbReference type="AlphaFoldDB" id="A0A1I5TJ22"/>